<evidence type="ECO:0000313" key="1">
    <source>
        <dbReference type="EMBL" id="KAK7194784.1"/>
    </source>
</evidence>
<proteinExistence type="predicted"/>
<comment type="caution">
    <text evidence="1">The sequence shown here is derived from an EMBL/GenBank/DDBJ whole genome shotgun (WGS) entry which is preliminary data.</text>
</comment>
<protein>
    <submittedName>
        <fullName evidence="1">Uncharacterized protein</fullName>
    </submittedName>
</protein>
<dbReference type="AlphaFoldDB" id="A0AAW0EM98"/>
<name>A0AAW0EM98_9TRYP</name>
<dbReference type="Proteomes" id="UP001430356">
    <property type="component" value="Unassembled WGS sequence"/>
</dbReference>
<keyword evidence="2" id="KW-1185">Reference proteome</keyword>
<reference evidence="1 2" key="1">
    <citation type="journal article" date="2021" name="MBio">
        <title>A New Model Trypanosomatid, Novymonas esmeraldas: Genomic Perception of Its 'Candidatus Pandoraea novymonadis' Endosymbiont.</title>
        <authorList>
            <person name="Zakharova A."/>
            <person name="Saura A."/>
            <person name="Butenko A."/>
            <person name="Podesvova L."/>
            <person name="Warmusova S."/>
            <person name="Kostygov A.Y."/>
            <person name="Nenarokova A."/>
            <person name="Lukes J."/>
            <person name="Opperdoes F.R."/>
            <person name="Yurchenko V."/>
        </authorList>
    </citation>
    <scope>NUCLEOTIDE SEQUENCE [LARGE SCALE GENOMIC DNA]</scope>
    <source>
        <strain evidence="1 2">E262AT.01</strain>
    </source>
</reference>
<dbReference type="EMBL" id="JAECZO010000042">
    <property type="protein sequence ID" value="KAK7194784.1"/>
    <property type="molecule type" value="Genomic_DNA"/>
</dbReference>
<accession>A0AAW0EM98</accession>
<evidence type="ECO:0000313" key="2">
    <source>
        <dbReference type="Proteomes" id="UP001430356"/>
    </source>
</evidence>
<sequence>MSSCGGGVGHVTASPLTSATAAEEAAAIAASYARGHRTTYYVECDRLPSATTRLRSATAQDTHAGASPAVPLFTLGDFSILPHPSYAGRSGKGLDKPLYLHHLQW</sequence>
<organism evidence="1 2">
    <name type="scientific">Novymonas esmeraldas</name>
    <dbReference type="NCBI Taxonomy" id="1808958"/>
    <lineage>
        <taxon>Eukaryota</taxon>
        <taxon>Discoba</taxon>
        <taxon>Euglenozoa</taxon>
        <taxon>Kinetoplastea</taxon>
        <taxon>Metakinetoplastina</taxon>
        <taxon>Trypanosomatida</taxon>
        <taxon>Trypanosomatidae</taxon>
        <taxon>Novymonas</taxon>
    </lineage>
</organism>
<gene>
    <name evidence="1" type="ORF">NESM_000398700</name>
</gene>